<evidence type="ECO:0000313" key="5">
    <source>
        <dbReference type="EMBL" id="MBP3985724.1"/>
    </source>
</evidence>
<dbReference type="Gene3D" id="3.30.428.10">
    <property type="entry name" value="HIT-like"/>
    <property type="match status" value="1"/>
</dbReference>
<evidence type="ECO:0000256" key="3">
    <source>
        <dbReference type="PROSITE-ProRule" id="PRU00464"/>
    </source>
</evidence>
<feature type="short sequence motif" description="Histidine triad motif" evidence="2 3">
    <location>
        <begin position="101"/>
        <end position="105"/>
    </location>
</feature>
<sequence>MNENDTIFGKIIRREIPATIVYEDDDVLGFKDIAPQAPVHVLFIPKNTHIATLDDAKAGDAELIGKLVLAAAEYARREGFEQNGYRVVMNCRGDAGQTVFHIHLHLLAGAPLGRFGTPM</sequence>
<dbReference type="Proteomes" id="UP000673447">
    <property type="component" value="Unassembled WGS sequence"/>
</dbReference>
<dbReference type="AlphaFoldDB" id="A0A941AUX6"/>
<dbReference type="InterPro" id="IPR011146">
    <property type="entry name" value="HIT-like"/>
</dbReference>
<evidence type="ECO:0000259" key="4">
    <source>
        <dbReference type="PROSITE" id="PS51084"/>
    </source>
</evidence>
<dbReference type="PANTHER" id="PTHR23089">
    <property type="entry name" value="HISTIDINE TRIAD HIT PROTEIN"/>
    <property type="match status" value="1"/>
</dbReference>
<evidence type="ECO:0000256" key="2">
    <source>
        <dbReference type="PIRSR" id="PIRSR601310-3"/>
    </source>
</evidence>
<dbReference type="InterPro" id="IPR036265">
    <property type="entry name" value="HIT-like_sf"/>
</dbReference>
<dbReference type="PROSITE" id="PS00892">
    <property type="entry name" value="HIT_1"/>
    <property type="match status" value="1"/>
</dbReference>
<organism evidence="5 6">
    <name type="scientific">Pseudoxanthomonas helianthi</name>
    <dbReference type="NCBI Taxonomy" id="1453541"/>
    <lineage>
        <taxon>Bacteria</taxon>
        <taxon>Pseudomonadati</taxon>
        <taxon>Pseudomonadota</taxon>
        <taxon>Gammaproteobacteria</taxon>
        <taxon>Lysobacterales</taxon>
        <taxon>Lysobacteraceae</taxon>
        <taxon>Pseudoxanthomonas</taxon>
    </lineage>
</organism>
<dbReference type="Pfam" id="PF01230">
    <property type="entry name" value="HIT"/>
    <property type="match status" value="1"/>
</dbReference>
<evidence type="ECO:0000313" key="6">
    <source>
        <dbReference type="Proteomes" id="UP000673447"/>
    </source>
</evidence>
<dbReference type="PRINTS" id="PR00332">
    <property type="entry name" value="HISTRIAD"/>
</dbReference>
<dbReference type="GO" id="GO:0003824">
    <property type="term" value="F:catalytic activity"/>
    <property type="evidence" value="ECO:0007669"/>
    <property type="project" value="InterPro"/>
</dbReference>
<reference evidence="5" key="1">
    <citation type="journal article" date="2016" name="Int. J. Syst. Evol. Microbiol.">
        <title>Pseudoxanthomonas helianthi sp. nov., isolated from roots of Jerusalem artichoke (Helianthus tuberosus).</title>
        <authorList>
            <person name="Kittiwongwattana C."/>
            <person name="Thawai C."/>
        </authorList>
    </citation>
    <scope>NUCLEOTIDE SEQUENCE</scope>
    <source>
        <strain evidence="5">110414</strain>
    </source>
</reference>
<protein>
    <submittedName>
        <fullName evidence="5">Histidine triad nucleotide-binding protein</fullName>
    </submittedName>
</protein>
<dbReference type="EMBL" id="JAGKTC010000004">
    <property type="protein sequence ID" value="MBP3985724.1"/>
    <property type="molecule type" value="Genomic_DNA"/>
</dbReference>
<dbReference type="CDD" id="cd01276">
    <property type="entry name" value="PKCI_related"/>
    <property type="match status" value="1"/>
</dbReference>
<dbReference type="RefSeq" id="WP_210537604.1">
    <property type="nucleotide sequence ID" value="NZ_JAGKTC010000004.1"/>
</dbReference>
<dbReference type="InterPro" id="IPR019808">
    <property type="entry name" value="Histidine_triad_CS"/>
</dbReference>
<evidence type="ECO:0000256" key="1">
    <source>
        <dbReference type="PIRSR" id="PIRSR601310-1"/>
    </source>
</evidence>
<comment type="caution">
    <text evidence="5">The sequence shown here is derived from an EMBL/GenBank/DDBJ whole genome shotgun (WGS) entry which is preliminary data.</text>
</comment>
<proteinExistence type="predicted"/>
<dbReference type="PROSITE" id="PS51084">
    <property type="entry name" value="HIT_2"/>
    <property type="match status" value="1"/>
</dbReference>
<dbReference type="InterPro" id="IPR001310">
    <property type="entry name" value="Histidine_triad_HIT"/>
</dbReference>
<feature type="domain" description="HIT" evidence="4">
    <location>
        <begin position="7"/>
        <end position="117"/>
    </location>
</feature>
<dbReference type="SUPFAM" id="SSF54197">
    <property type="entry name" value="HIT-like"/>
    <property type="match status" value="1"/>
</dbReference>
<feature type="active site" description="Tele-AMP-histidine intermediate" evidence="1">
    <location>
        <position position="103"/>
    </location>
</feature>
<reference evidence="5" key="2">
    <citation type="submission" date="2021-03" db="EMBL/GenBank/DDBJ databases">
        <authorList>
            <person name="Cao W."/>
        </authorList>
    </citation>
    <scope>NUCLEOTIDE SEQUENCE</scope>
    <source>
        <strain evidence="5">110414</strain>
    </source>
</reference>
<name>A0A941AUX6_9GAMM</name>
<keyword evidence="6" id="KW-1185">Reference proteome</keyword>
<accession>A0A941AUX6</accession>
<gene>
    <name evidence="5" type="ORF">J5837_15035</name>
</gene>